<accession>A0A9P6JK33</accession>
<evidence type="ECO:0000256" key="3">
    <source>
        <dbReference type="ARBA" id="ARBA00022490"/>
    </source>
</evidence>
<dbReference type="SUPFAM" id="SSF103657">
    <property type="entry name" value="BAR/IMD domain-like"/>
    <property type="match status" value="1"/>
</dbReference>
<dbReference type="SUPFAM" id="SSF50044">
    <property type="entry name" value="SH3-domain"/>
    <property type="match status" value="1"/>
</dbReference>
<dbReference type="GO" id="GO:0009898">
    <property type="term" value="C:cytoplasmic side of plasma membrane"/>
    <property type="evidence" value="ECO:0007669"/>
    <property type="project" value="TreeGrafter"/>
</dbReference>
<comment type="subcellular location">
    <subcellularLocation>
        <location evidence="1">Cytoplasm</location>
    </subcellularLocation>
</comment>
<dbReference type="GO" id="GO:0120104">
    <property type="term" value="C:mitotic actomyosin contractile ring, proximal layer"/>
    <property type="evidence" value="ECO:0007669"/>
    <property type="project" value="TreeGrafter"/>
</dbReference>
<evidence type="ECO:0000256" key="6">
    <source>
        <dbReference type="SAM" id="MobiDB-lite"/>
    </source>
</evidence>
<evidence type="ECO:0000313" key="9">
    <source>
        <dbReference type="Proteomes" id="UP000807306"/>
    </source>
</evidence>
<proteinExistence type="predicted"/>
<protein>
    <recommendedName>
        <fullName evidence="7">SH3 domain-containing protein</fullName>
    </recommendedName>
</protein>
<evidence type="ECO:0000256" key="2">
    <source>
        <dbReference type="ARBA" id="ARBA00022443"/>
    </source>
</evidence>
<feature type="region of interest" description="Disordered" evidence="6">
    <location>
        <begin position="1"/>
        <end position="20"/>
    </location>
</feature>
<keyword evidence="4" id="KW-0597">Phosphoprotein</keyword>
<keyword evidence="3" id="KW-0963">Cytoplasm</keyword>
<dbReference type="Pfam" id="PF00018">
    <property type="entry name" value="SH3_1"/>
    <property type="match status" value="1"/>
</dbReference>
<dbReference type="InterPro" id="IPR027267">
    <property type="entry name" value="AH/BAR_dom_sf"/>
</dbReference>
<dbReference type="PRINTS" id="PR00499">
    <property type="entry name" value="P67PHOX"/>
</dbReference>
<dbReference type="GO" id="GO:0007010">
    <property type="term" value="P:cytoskeleton organization"/>
    <property type="evidence" value="ECO:0007669"/>
    <property type="project" value="TreeGrafter"/>
</dbReference>
<dbReference type="Gene3D" id="1.20.1270.60">
    <property type="entry name" value="Arfaptin homology (AH) domain/BAR domain"/>
    <property type="match status" value="1"/>
</dbReference>
<feature type="compositionally biased region" description="Basic and acidic residues" evidence="6">
    <location>
        <begin position="1"/>
        <end position="10"/>
    </location>
</feature>
<evidence type="ECO:0000259" key="7">
    <source>
        <dbReference type="PROSITE" id="PS50002"/>
    </source>
</evidence>
<dbReference type="GO" id="GO:0005543">
    <property type="term" value="F:phospholipid binding"/>
    <property type="evidence" value="ECO:0007669"/>
    <property type="project" value="TreeGrafter"/>
</dbReference>
<dbReference type="CDD" id="cd00174">
    <property type="entry name" value="SH3"/>
    <property type="match status" value="1"/>
</dbReference>
<sequence length="448" mass="49286">MASEQQDGKAETSTGTSFSSSFKHPALIRLTERIFLLQSPTCEATFDVGQIKEFVLFDQHLRQKGTVKRVPFGYSLFAETYNGGAEGTERFATYSIGGRAPNIQSDCEAIKWEIFEIDDSLVGWGHSGDSKDGTDGSFVFVNSERESSQKKLEEIATKLKARIKLLHTIDAFYNKRVLIDVSIAHGLTELVGALTDATDSVPELENVLLSLRLETRAQANFHSNDASRAYSGLIQETLTMIQTSEAFLNKALVPMLKNLSNDLVGQRSQQQTGIDTLLGSYHSLEATQLGFLKNTLWAYANLVSRVCVDVDKSSEKLRLALEKFLPPAIAEPYFWDSSLDWLGANPIPSSKPGAVTIPSNNNVEPANASLLPQTIPANNVEPKSVLFYVKALYDYKAAAPEDLEFKAGDVIAVTKTQEGGWWTGELFSGDQSIKAETKVFPSNFVSLF</sequence>
<comment type="caution">
    <text evidence="8">The sequence shown here is derived from an EMBL/GenBank/DDBJ whole genome shotgun (WGS) entry which is preliminary data.</text>
</comment>
<dbReference type="InterPro" id="IPR036028">
    <property type="entry name" value="SH3-like_dom_sf"/>
</dbReference>
<dbReference type="InterPro" id="IPR001452">
    <property type="entry name" value="SH3_domain"/>
</dbReference>
<organism evidence="8 9">
    <name type="scientific">Crepidotus variabilis</name>
    <dbReference type="NCBI Taxonomy" id="179855"/>
    <lineage>
        <taxon>Eukaryota</taxon>
        <taxon>Fungi</taxon>
        <taxon>Dikarya</taxon>
        <taxon>Basidiomycota</taxon>
        <taxon>Agaricomycotina</taxon>
        <taxon>Agaricomycetes</taxon>
        <taxon>Agaricomycetidae</taxon>
        <taxon>Agaricales</taxon>
        <taxon>Agaricineae</taxon>
        <taxon>Crepidotaceae</taxon>
        <taxon>Crepidotus</taxon>
    </lineage>
</organism>
<evidence type="ECO:0000256" key="1">
    <source>
        <dbReference type="ARBA" id="ARBA00004496"/>
    </source>
</evidence>
<evidence type="ECO:0000313" key="8">
    <source>
        <dbReference type="EMBL" id="KAF9523831.1"/>
    </source>
</evidence>
<dbReference type="PANTHER" id="PTHR23065:SF7">
    <property type="entry name" value="NOSTRIN, ISOFORM H"/>
    <property type="match status" value="1"/>
</dbReference>
<dbReference type="AlphaFoldDB" id="A0A9P6JK33"/>
<keyword evidence="2 5" id="KW-0728">SH3 domain</keyword>
<dbReference type="Gene3D" id="2.30.30.40">
    <property type="entry name" value="SH3 Domains"/>
    <property type="match status" value="1"/>
</dbReference>
<gene>
    <name evidence="8" type="ORF">CPB83DRAFT_862173</name>
</gene>
<keyword evidence="9" id="KW-1185">Reference proteome</keyword>
<dbReference type="Proteomes" id="UP000807306">
    <property type="component" value="Unassembled WGS sequence"/>
</dbReference>
<dbReference type="OrthoDB" id="2528517at2759"/>
<feature type="domain" description="SH3" evidence="7">
    <location>
        <begin position="384"/>
        <end position="448"/>
    </location>
</feature>
<dbReference type="EMBL" id="MU157909">
    <property type="protein sequence ID" value="KAF9523831.1"/>
    <property type="molecule type" value="Genomic_DNA"/>
</dbReference>
<dbReference type="PROSITE" id="PS50002">
    <property type="entry name" value="SH3"/>
    <property type="match status" value="1"/>
</dbReference>
<dbReference type="PRINTS" id="PR00452">
    <property type="entry name" value="SH3DOMAIN"/>
</dbReference>
<evidence type="ECO:0000256" key="5">
    <source>
        <dbReference type="PROSITE-ProRule" id="PRU00192"/>
    </source>
</evidence>
<dbReference type="SMART" id="SM00326">
    <property type="entry name" value="SH3"/>
    <property type="match status" value="1"/>
</dbReference>
<dbReference type="PANTHER" id="PTHR23065">
    <property type="entry name" value="PROLINE-SERINE-THREONINE PHOSPHATASE INTERACTING PROTEIN 1"/>
    <property type="match status" value="1"/>
</dbReference>
<evidence type="ECO:0000256" key="4">
    <source>
        <dbReference type="ARBA" id="ARBA00022553"/>
    </source>
</evidence>
<reference evidence="8" key="1">
    <citation type="submission" date="2020-11" db="EMBL/GenBank/DDBJ databases">
        <authorList>
            <consortium name="DOE Joint Genome Institute"/>
            <person name="Ahrendt S."/>
            <person name="Riley R."/>
            <person name="Andreopoulos W."/>
            <person name="Labutti K."/>
            <person name="Pangilinan J."/>
            <person name="Ruiz-Duenas F.J."/>
            <person name="Barrasa J.M."/>
            <person name="Sanchez-Garcia M."/>
            <person name="Camarero S."/>
            <person name="Miyauchi S."/>
            <person name="Serrano A."/>
            <person name="Linde D."/>
            <person name="Babiker R."/>
            <person name="Drula E."/>
            <person name="Ayuso-Fernandez I."/>
            <person name="Pacheco R."/>
            <person name="Padilla G."/>
            <person name="Ferreira P."/>
            <person name="Barriuso J."/>
            <person name="Kellner H."/>
            <person name="Castanera R."/>
            <person name="Alfaro M."/>
            <person name="Ramirez L."/>
            <person name="Pisabarro A.G."/>
            <person name="Kuo A."/>
            <person name="Tritt A."/>
            <person name="Lipzen A."/>
            <person name="He G."/>
            <person name="Yan M."/>
            <person name="Ng V."/>
            <person name="Cullen D."/>
            <person name="Martin F."/>
            <person name="Rosso M.-N."/>
            <person name="Henrissat B."/>
            <person name="Hibbett D."/>
            <person name="Martinez A.T."/>
            <person name="Grigoriev I.V."/>
        </authorList>
    </citation>
    <scope>NUCLEOTIDE SEQUENCE</scope>
    <source>
        <strain evidence="8">CBS 506.95</strain>
    </source>
</reference>
<name>A0A9P6JK33_9AGAR</name>